<sequence length="77" mass="8219">MFNGILQRLALREAVHRELPHDISPLVMSPECSAELTWVRNGGAESPSAHAGDGDDAALAAGQARSFHILSRAARSK</sequence>
<dbReference type="EMBL" id="CP109441">
    <property type="protein sequence ID" value="WUV42717.1"/>
    <property type="molecule type" value="Genomic_DNA"/>
</dbReference>
<gene>
    <name evidence="1" type="ORF">OG563_26055</name>
</gene>
<keyword evidence="2" id="KW-1185">Reference proteome</keyword>
<evidence type="ECO:0000313" key="1">
    <source>
        <dbReference type="EMBL" id="WUV42717.1"/>
    </source>
</evidence>
<reference evidence="1" key="1">
    <citation type="submission" date="2022-10" db="EMBL/GenBank/DDBJ databases">
        <title>The complete genomes of actinobacterial strains from the NBC collection.</title>
        <authorList>
            <person name="Joergensen T.S."/>
            <person name="Alvarez Arevalo M."/>
            <person name="Sterndorff E.B."/>
            <person name="Faurdal D."/>
            <person name="Vuksanovic O."/>
            <person name="Mourched A.-S."/>
            <person name="Charusanti P."/>
            <person name="Shaw S."/>
            <person name="Blin K."/>
            <person name="Weber T."/>
        </authorList>
    </citation>
    <scope>NUCLEOTIDE SEQUENCE</scope>
    <source>
        <strain evidence="1">NBC_01482</strain>
    </source>
</reference>
<proteinExistence type="predicted"/>
<dbReference type="RefSeq" id="WP_329405316.1">
    <property type="nucleotide sequence ID" value="NZ_CP109441.1"/>
</dbReference>
<name>A0ABZ1YHK4_9NOCA</name>
<protein>
    <submittedName>
        <fullName evidence="1">Uncharacterized protein</fullName>
    </submittedName>
</protein>
<evidence type="ECO:0000313" key="2">
    <source>
        <dbReference type="Proteomes" id="UP001432062"/>
    </source>
</evidence>
<organism evidence="1 2">
    <name type="scientific">Nocardia vinacea</name>
    <dbReference type="NCBI Taxonomy" id="96468"/>
    <lineage>
        <taxon>Bacteria</taxon>
        <taxon>Bacillati</taxon>
        <taxon>Actinomycetota</taxon>
        <taxon>Actinomycetes</taxon>
        <taxon>Mycobacteriales</taxon>
        <taxon>Nocardiaceae</taxon>
        <taxon>Nocardia</taxon>
    </lineage>
</organism>
<accession>A0ABZ1YHK4</accession>
<dbReference type="Proteomes" id="UP001432062">
    <property type="component" value="Chromosome"/>
</dbReference>